<dbReference type="Proteomes" id="UP001152519">
    <property type="component" value="Unassembled WGS sequence"/>
</dbReference>
<dbReference type="PANTHER" id="PTHR48081:SF6">
    <property type="entry name" value="PEPTIDASE S9 PROLYL OLIGOPEPTIDASE CATALYTIC DOMAIN-CONTAINING PROTEIN"/>
    <property type="match status" value="1"/>
</dbReference>
<feature type="region of interest" description="Disordered" evidence="2">
    <location>
        <begin position="33"/>
        <end position="57"/>
    </location>
</feature>
<evidence type="ECO:0000259" key="3">
    <source>
        <dbReference type="Pfam" id="PF07859"/>
    </source>
</evidence>
<dbReference type="AlphaFoldDB" id="A0A9W4DIQ1"/>
<dbReference type="Gene3D" id="3.40.50.1820">
    <property type="entry name" value="alpha/beta hydrolase"/>
    <property type="match status" value="1"/>
</dbReference>
<evidence type="ECO:0000313" key="4">
    <source>
        <dbReference type="EMBL" id="CAG6390758.1"/>
    </source>
</evidence>
<evidence type="ECO:0000256" key="2">
    <source>
        <dbReference type="SAM" id="MobiDB-lite"/>
    </source>
</evidence>
<protein>
    <recommendedName>
        <fullName evidence="3">Alpha/beta hydrolase fold-3 domain-containing protein</fullName>
    </recommendedName>
</protein>
<dbReference type="PANTHER" id="PTHR48081">
    <property type="entry name" value="AB HYDROLASE SUPERFAMILY PROTEIN C4A8.06C"/>
    <property type="match status" value="1"/>
</dbReference>
<dbReference type="GO" id="GO:0016787">
    <property type="term" value="F:hydrolase activity"/>
    <property type="evidence" value="ECO:0007669"/>
    <property type="project" value="UniProtKB-KW"/>
</dbReference>
<evidence type="ECO:0000256" key="1">
    <source>
        <dbReference type="ARBA" id="ARBA00022801"/>
    </source>
</evidence>
<dbReference type="RefSeq" id="WP_251483778.1">
    <property type="nucleotide sequence ID" value="NZ_CAJSLV010000001.1"/>
</dbReference>
<dbReference type="InterPro" id="IPR050300">
    <property type="entry name" value="GDXG_lipolytic_enzyme"/>
</dbReference>
<accession>A0A9W4DIQ1</accession>
<dbReference type="EMBL" id="CAJSLV010000001">
    <property type="protein sequence ID" value="CAG6390758.1"/>
    <property type="molecule type" value="Genomic_DNA"/>
</dbReference>
<name>A0A9W4DIQ1_9ACTN</name>
<evidence type="ECO:0000313" key="5">
    <source>
        <dbReference type="Proteomes" id="UP001152519"/>
    </source>
</evidence>
<reference evidence="4" key="1">
    <citation type="submission" date="2021-05" db="EMBL/GenBank/DDBJ databases">
        <authorList>
            <person name="Arsene-Ploetze F."/>
        </authorList>
    </citation>
    <scope>NUCLEOTIDE SEQUENCE</scope>
    <source>
        <strain evidence="4">DSM 42138</strain>
    </source>
</reference>
<sequence>MPDGKGTRWLLITFNNVQYPGCDGSMGGFRVQSAGRTPGREFGSGAGSGTWPAGPAEASRVAPAGARRAVACTPVRWSGIRTQEANLVTELLDGRLSLHPAPESSEPAPVVLVLPGGGYCGHAPHEAEVVADWLGGLGLNAAVLRYRLRPQGGTGPLDDARAAMRALRAGAAGPGADPRRVGVLGFSAGGHLAAWLAGGPHAHGGERPDLAVLCYPVVSFAHLPPPGSLDALLGPDPSLADRRAVSLEYAVHPATPPVFCWHTADDGAVDVEHSLRYATALRRAGVPVELHVLPHGEHGLGLAPQDPYVGRWARWCAEWFAEQGWR</sequence>
<dbReference type="InterPro" id="IPR029058">
    <property type="entry name" value="AB_hydrolase_fold"/>
</dbReference>
<dbReference type="Pfam" id="PF07859">
    <property type="entry name" value="Abhydrolase_3"/>
    <property type="match status" value="1"/>
</dbReference>
<dbReference type="SUPFAM" id="SSF53474">
    <property type="entry name" value="alpha/beta-Hydrolases"/>
    <property type="match status" value="1"/>
</dbReference>
<proteinExistence type="predicted"/>
<keyword evidence="5" id="KW-1185">Reference proteome</keyword>
<keyword evidence="1" id="KW-0378">Hydrolase</keyword>
<gene>
    <name evidence="4" type="ORF">SCOCK_10226</name>
</gene>
<dbReference type="InterPro" id="IPR013094">
    <property type="entry name" value="AB_hydrolase_3"/>
</dbReference>
<comment type="caution">
    <text evidence="4">The sequence shown here is derived from an EMBL/GenBank/DDBJ whole genome shotgun (WGS) entry which is preliminary data.</text>
</comment>
<feature type="domain" description="Alpha/beta hydrolase fold-3" evidence="3">
    <location>
        <begin position="114"/>
        <end position="299"/>
    </location>
</feature>
<organism evidence="4 5">
    <name type="scientific">Actinacidiphila cocklensis</name>
    <dbReference type="NCBI Taxonomy" id="887465"/>
    <lineage>
        <taxon>Bacteria</taxon>
        <taxon>Bacillati</taxon>
        <taxon>Actinomycetota</taxon>
        <taxon>Actinomycetes</taxon>
        <taxon>Kitasatosporales</taxon>
        <taxon>Streptomycetaceae</taxon>
        <taxon>Actinacidiphila</taxon>
    </lineage>
</organism>